<organism evidence="2">
    <name type="scientific">Salmonella newport</name>
    <dbReference type="NCBI Taxonomy" id="108619"/>
    <lineage>
        <taxon>Bacteria</taxon>
        <taxon>Pseudomonadati</taxon>
        <taxon>Pseudomonadota</taxon>
        <taxon>Gammaproteobacteria</taxon>
        <taxon>Enterobacterales</taxon>
        <taxon>Enterobacteriaceae</taxon>
        <taxon>Salmonella</taxon>
    </lineage>
</organism>
<keyword evidence="1" id="KW-1133">Transmembrane helix</keyword>
<evidence type="ECO:0000256" key="1">
    <source>
        <dbReference type="SAM" id="Phobius"/>
    </source>
</evidence>
<feature type="transmembrane region" description="Helical" evidence="1">
    <location>
        <begin position="12"/>
        <end position="31"/>
    </location>
</feature>
<reference evidence="2" key="1">
    <citation type="submission" date="2018-06" db="EMBL/GenBank/DDBJ databases">
        <authorList>
            <person name="Ashton P.M."/>
            <person name="Dallman T."/>
            <person name="Nair S."/>
            <person name="De Pinna E."/>
            <person name="Peters T."/>
            <person name="Grant K."/>
        </authorList>
    </citation>
    <scope>NUCLEOTIDE SEQUENCE [LARGE SCALE GENOMIC DNA]</scope>
    <source>
        <strain evidence="2">160804</strain>
    </source>
</reference>
<dbReference type="AlphaFoldDB" id="A0A5U9VKQ8"/>
<protein>
    <submittedName>
        <fullName evidence="2">Uncharacterized protein</fullName>
    </submittedName>
</protein>
<evidence type="ECO:0000313" key="2">
    <source>
        <dbReference type="EMBL" id="EBS4544780.1"/>
    </source>
</evidence>
<comment type="caution">
    <text evidence="2">The sequence shown here is derived from an EMBL/GenBank/DDBJ whole genome shotgun (WGS) entry which is preliminary data.</text>
</comment>
<accession>A0A5U9VKQ8</accession>
<sequence>MIDASLIDLPWATLVTLASGYIGYFIANVGLKDHHKAIDITFATLVFSLLPTLAYALVLLTCTSTLATYISTVSAVVIAVATGAFWRKKGRKWMYLLLRKYNISWSDSTSSAWQQMFGMTDYVVTEVIVILKDGSELRSLLPGDFEAEPNGSFALGTNGDVIIYATHHRLSASKNWVEYPDVNDATLGALATWIPSGQIASLKLRRVHVDSIPDPSDS</sequence>
<keyword evidence="1" id="KW-0472">Membrane</keyword>
<gene>
    <name evidence="2" type="ORF">DQK32_02525</name>
</gene>
<feature type="transmembrane region" description="Helical" evidence="1">
    <location>
        <begin position="38"/>
        <end position="60"/>
    </location>
</feature>
<name>A0A5U9VKQ8_SALNE</name>
<keyword evidence="1" id="KW-0812">Transmembrane</keyword>
<dbReference type="EMBL" id="AAGVNP010000008">
    <property type="protein sequence ID" value="EBS4544780.1"/>
    <property type="molecule type" value="Genomic_DNA"/>
</dbReference>
<feature type="transmembrane region" description="Helical" evidence="1">
    <location>
        <begin position="66"/>
        <end position="86"/>
    </location>
</feature>
<proteinExistence type="predicted"/>
<dbReference type="Proteomes" id="UP000839885">
    <property type="component" value="Unassembled WGS sequence"/>
</dbReference>